<dbReference type="EMBL" id="REGN01002238">
    <property type="protein sequence ID" value="RNA29330.1"/>
    <property type="molecule type" value="Genomic_DNA"/>
</dbReference>
<dbReference type="Proteomes" id="UP000276133">
    <property type="component" value="Unassembled WGS sequence"/>
</dbReference>
<keyword evidence="2" id="KW-1185">Reference proteome</keyword>
<name>A0A3M7S123_BRAPC</name>
<dbReference type="AlphaFoldDB" id="A0A3M7S123"/>
<comment type="caution">
    <text evidence="1">The sequence shown here is derived from an EMBL/GenBank/DDBJ whole genome shotgun (WGS) entry which is preliminary data.</text>
</comment>
<gene>
    <name evidence="1" type="ORF">BpHYR1_030531</name>
</gene>
<accession>A0A3M7S123</accession>
<evidence type="ECO:0000313" key="1">
    <source>
        <dbReference type="EMBL" id="RNA29330.1"/>
    </source>
</evidence>
<evidence type="ECO:0000313" key="2">
    <source>
        <dbReference type="Proteomes" id="UP000276133"/>
    </source>
</evidence>
<organism evidence="1 2">
    <name type="scientific">Brachionus plicatilis</name>
    <name type="common">Marine rotifer</name>
    <name type="synonym">Brachionus muelleri</name>
    <dbReference type="NCBI Taxonomy" id="10195"/>
    <lineage>
        <taxon>Eukaryota</taxon>
        <taxon>Metazoa</taxon>
        <taxon>Spiralia</taxon>
        <taxon>Gnathifera</taxon>
        <taxon>Rotifera</taxon>
        <taxon>Eurotatoria</taxon>
        <taxon>Monogononta</taxon>
        <taxon>Pseudotrocha</taxon>
        <taxon>Ploima</taxon>
        <taxon>Brachionidae</taxon>
        <taxon>Brachionus</taxon>
    </lineage>
</organism>
<proteinExistence type="predicted"/>
<feature type="non-terminal residue" evidence="1">
    <location>
        <position position="1"/>
    </location>
</feature>
<reference evidence="1 2" key="1">
    <citation type="journal article" date="2018" name="Sci. Rep.">
        <title>Genomic signatures of local adaptation to the degree of environmental predictability in rotifers.</title>
        <authorList>
            <person name="Franch-Gras L."/>
            <person name="Hahn C."/>
            <person name="Garcia-Roger E.M."/>
            <person name="Carmona M.J."/>
            <person name="Serra M."/>
            <person name="Gomez A."/>
        </authorList>
    </citation>
    <scope>NUCLEOTIDE SEQUENCE [LARGE SCALE GENOMIC DNA]</scope>
    <source>
        <strain evidence="1">HYR1</strain>
    </source>
</reference>
<sequence>HGEVSFKKVQFKILNSIDINWSKTFCMIFENRKKLYPDKNRVVNRKLFSIRRIFYLATSTFILPYFDYCSTLLCYFSKEAINKLAKRTTITLLNQWPNQRVINKLLCDQEINVEVFNLNLSLLLPPDVLAATSKDNFKKKLDDFLAVCNSVNQSHEAWALAFPLRPVA</sequence>
<protein>
    <submittedName>
        <fullName evidence="1">Uncharacterized protein</fullName>
    </submittedName>
</protein>